<evidence type="ECO:0000313" key="1">
    <source>
        <dbReference type="EMBL" id="ABF39354.1"/>
    </source>
</evidence>
<dbReference type="InterPro" id="IPR029058">
    <property type="entry name" value="AB_hydrolase_fold"/>
</dbReference>
<dbReference type="EnsemblBacteria" id="ABF39354">
    <property type="protein sequence ID" value="ABF39354"/>
    <property type="gene ID" value="Acid345_0349"/>
</dbReference>
<proteinExistence type="predicted"/>
<dbReference type="PANTHER" id="PTHR37946">
    <property type="entry name" value="SLL1969 PROTEIN"/>
    <property type="match status" value="1"/>
</dbReference>
<reference evidence="1 2" key="1">
    <citation type="journal article" date="2009" name="Appl. Environ. Microbiol.">
        <title>Three genomes from the phylum Acidobacteria provide insight into the lifestyles of these microorganisms in soils.</title>
        <authorList>
            <person name="Ward N.L."/>
            <person name="Challacombe J.F."/>
            <person name="Janssen P.H."/>
            <person name="Henrissat B."/>
            <person name="Coutinho P.M."/>
            <person name="Wu M."/>
            <person name="Xie G."/>
            <person name="Haft D.H."/>
            <person name="Sait M."/>
            <person name="Badger J."/>
            <person name="Barabote R.D."/>
            <person name="Bradley B."/>
            <person name="Brettin T.S."/>
            <person name="Brinkac L.M."/>
            <person name="Bruce D."/>
            <person name="Creasy T."/>
            <person name="Daugherty S.C."/>
            <person name="Davidsen T.M."/>
            <person name="DeBoy R.T."/>
            <person name="Detter J.C."/>
            <person name="Dodson R.J."/>
            <person name="Durkin A.S."/>
            <person name="Ganapathy A."/>
            <person name="Gwinn-Giglio M."/>
            <person name="Han C.S."/>
            <person name="Khouri H."/>
            <person name="Kiss H."/>
            <person name="Kothari S.P."/>
            <person name="Madupu R."/>
            <person name="Nelson K.E."/>
            <person name="Nelson W.C."/>
            <person name="Paulsen I."/>
            <person name="Penn K."/>
            <person name="Ren Q."/>
            <person name="Rosovitz M.J."/>
            <person name="Selengut J.D."/>
            <person name="Shrivastava S."/>
            <person name="Sullivan S.A."/>
            <person name="Tapia R."/>
            <person name="Thompson L.S."/>
            <person name="Watkins K.L."/>
            <person name="Yang Q."/>
            <person name="Yu C."/>
            <person name="Zafar N."/>
            <person name="Zhou L."/>
            <person name="Kuske C.R."/>
        </authorList>
    </citation>
    <scope>NUCLEOTIDE SEQUENCE [LARGE SCALE GENOMIC DNA]</scope>
    <source>
        <strain evidence="1 2">Ellin345</strain>
    </source>
</reference>
<dbReference type="EMBL" id="CP000360">
    <property type="protein sequence ID" value="ABF39354.1"/>
    <property type="molecule type" value="Genomic_DNA"/>
</dbReference>
<evidence type="ECO:0008006" key="3">
    <source>
        <dbReference type="Google" id="ProtNLM"/>
    </source>
</evidence>
<dbReference type="Proteomes" id="UP000002432">
    <property type="component" value="Chromosome"/>
</dbReference>
<dbReference type="Pfam" id="PF02089">
    <property type="entry name" value="Palm_thioest"/>
    <property type="match status" value="1"/>
</dbReference>
<evidence type="ECO:0000313" key="2">
    <source>
        <dbReference type="Proteomes" id="UP000002432"/>
    </source>
</evidence>
<dbReference type="HOGENOM" id="CLU_071821_1_0_0"/>
<accession>Q1IUU6</accession>
<dbReference type="STRING" id="204669.Acid345_0349"/>
<organism evidence="1 2">
    <name type="scientific">Koribacter versatilis (strain Ellin345)</name>
    <dbReference type="NCBI Taxonomy" id="204669"/>
    <lineage>
        <taxon>Bacteria</taxon>
        <taxon>Pseudomonadati</taxon>
        <taxon>Acidobacteriota</taxon>
        <taxon>Terriglobia</taxon>
        <taxon>Terriglobales</taxon>
        <taxon>Candidatus Korobacteraceae</taxon>
        <taxon>Candidatus Korobacter</taxon>
    </lineage>
</organism>
<protein>
    <recommendedName>
        <fullName evidence="3">PGAP1-like protein</fullName>
    </recommendedName>
</protein>
<dbReference type="KEGG" id="aba:Acid345_0349"/>
<dbReference type="eggNOG" id="COG1075">
    <property type="taxonomic scope" value="Bacteria"/>
</dbReference>
<name>Q1IUU6_KORVE</name>
<sequence>MGSGTRIRPMPSRRTNGLSDHAEADISIWKEALFGAELLLLHASPVYYGFGIPRGNGSAVVVIPGFLGNDEYLGHLHGWLDRIGYRVYMSGIDLNAECPNLLIRDRLGKTINKAIRETGGKIHLVGHSLGGVIARSVANQRPGDVASVTTIGSPIRGVVAHHAVLSAANAVRTQILRDHGSQVLPECYTARCTCEFISSLKASIPENVMETAIYTQDDGVVDWRYCLSNNEEANFEVPGTHIGLAFNASVYSIVAKRLQLANSK</sequence>
<dbReference type="PANTHER" id="PTHR37946:SF1">
    <property type="entry name" value="SLL1969 PROTEIN"/>
    <property type="match status" value="1"/>
</dbReference>
<keyword evidence="2" id="KW-1185">Reference proteome</keyword>
<dbReference type="AlphaFoldDB" id="Q1IUU6"/>
<gene>
    <name evidence="1" type="ordered locus">Acid345_0349</name>
</gene>
<dbReference type="SUPFAM" id="SSF53474">
    <property type="entry name" value="alpha/beta-Hydrolases"/>
    <property type="match status" value="1"/>
</dbReference>
<dbReference type="Gene3D" id="3.40.50.1820">
    <property type="entry name" value="alpha/beta hydrolase"/>
    <property type="match status" value="1"/>
</dbReference>